<reference evidence="1 2" key="1">
    <citation type="submission" date="2015-12" db="EMBL/GenBank/DDBJ databases">
        <authorList>
            <person name="Shamseldin A."/>
            <person name="Moawad H."/>
            <person name="Abd El-Rahim W.M."/>
            <person name="Sadowsky M.J."/>
        </authorList>
    </citation>
    <scope>NUCLEOTIDE SEQUENCE [LARGE SCALE GENOMIC DNA]</scope>
    <source>
        <strain evidence="1 2">DG5B</strain>
    </source>
</reference>
<dbReference type="Proteomes" id="UP000059542">
    <property type="component" value="Chromosome"/>
</dbReference>
<evidence type="ECO:0000313" key="1">
    <source>
        <dbReference type="EMBL" id="ALW86674.1"/>
    </source>
</evidence>
<sequence length="617" mass="69527">MHPVNNILPEFIRHRDGRLLPLAHDGSLRLSDEQKHLYNSKAARARQRQAKSRAARKAAKPDFFIVPTEAIARLAELGIMGKALLKHYLFLHLIYQAHHKHELDQSEYMELSSDILRVHLGKTGRVTYVTFRTTLVAWGMIEVNNSYLTGASAKEAQESNPGVTAEAFCKSYRLSASCRSGGFEVVSGIGLNFYKKAQADKAKRHQLEGGGQHIDASLPHFSWLENCLKRLTISQEAYAWIDEQERQQAPLKDKRVKTKAGYESRTNRKFTREIAQGYKLTVDEINARQRAGAPTFTFSPTNGRLNNAFSSLATGLRQFPEIDGVPTTLSGLDLSCSQVYLLLPLLQKTNAAQNAREDFYRFFNLVFTGSFYEEVAKLVTARDKTLLLEGEEKQAFFMHVLFSTIHAAYGYRRAFNKEFPTVNRAILELVTSEVVDPATGEVRRVIDSLAVRLQRQESHLFLERIAAQLHHELGDTAFVVTLHDSIYFEKHHYQVVHRVMTDILFEATGYVPNLKSTNPINHDKWLVAVIEHKATLAHVIELFEESENAVAETQREVHALLFAGLTPAAVISSVMPNSQLSGDSWKLRQKPVPEYLAMGALASAQELALFERGPCLN</sequence>
<keyword evidence="2" id="KW-1185">Reference proteome</keyword>
<dbReference type="KEGG" id="hyg:AUC43_17255"/>
<dbReference type="AlphaFoldDB" id="A0A0U4C6U9"/>
<organism evidence="1 2">
    <name type="scientific">Hymenobacter sedentarius</name>
    <dbReference type="NCBI Taxonomy" id="1411621"/>
    <lineage>
        <taxon>Bacteria</taxon>
        <taxon>Pseudomonadati</taxon>
        <taxon>Bacteroidota</taxon>
        <taxon>Cytophagia</taxon>
        <taxon>Cytophagales</taxon>
        <taxon>Hymenobacteraceae</taxon>
        <taxon>Hymenobacter</taxon>
    </lineage>
</organism>
<protein>
    <submittedName>
        <fullName evidence="1">Uncharacterized protein</fullName>
    </submittedName>
</protein>
<gene>
    <name evidence="1" type="ORF">AUC43_17255</name>
</gene>
<name>A0A0U4C6U9_9BACT</name>
<dbReference type="RefSeq" id="WP_068196524.1">
    <property type="nucleotide sequence ID" value="NZ_CP013909.1"/>
</dbReference>
<accession>A0A0U4C6U9</accession>
<dbReference type="OrthoDB" id="631303at2"/>
<evidence type="ECO:0000313" key="2">
    <source>
        <dbReference type="Proteomes" id="UP000059542"/>
    </source>
</evidence>
<proteinExistence type="predicted"/>
<dbReference type="EMBL" id="CP013909">
    <property type="protein sequence ID" value="ALW86674.1"/>
    <property type="molecule type" value="Genomic_DNA"/>
</dbReference>